<dbReference type="Proteomes" id="UP000054621">
    <property type="component" value="Unassembled WGS sequence"/>
</dbReference>
<dbReference type="PATRIC" id="fig|28087.4.peg.2323"/>
<sequence length="112" mass="12995">MKFFGRSKDKQIYNKLEDKTQKQNKIHHEDPSLKQIDAELKQLKSRRKKLTSPHVSQLAASSFFVGIPVAIPASYFATTNVYNREIMSLDRQIDQLEETRYRMTHPGTSPSK</sequence>
<feature type="transmembrane region" description="Helical" evidence="2">
    <location>
        <begin position="55"/>
        <end position="77"/>
    </location>
</feature>
<organism evidence="3 4">
    <name type="scientific">Legionella sainthelensi</name>
    <dbReference type="NCBI Taxonomy" id="28087"/>
    <lineage>
        <taxon>Bacteria</taxon>
        <taxon>Pseudomonadati</taxon>
        <taxon>Pseudomonadota</taxon>
        <taxon>Gammaproteobacteria</taxon>
        <taxon>Legionellales</taxon>
        <taxon>Legionellaceae</taxon>
        <taxon>Legionella</taxon>
    </lineage>
</organism>
<evidence type="ECO:0000256" key="2">
    <source>
        <dbReference type="SAM" id="Phobius"/>
    </source>
</evidence>
<evidence type="ECO:0000313" key="4">
    <source>
        <dbReference type="Proteomes" id="UP000054621"/>
    </source>
</evidence>
<feature type="region of interest" description="Disordered" evidence="1">
    <location>
        <begin position="1"/>
        <end position="32"/>
    </location>
</feature>
<proteinExistence type="predicted"/>
<keyword evidence="2" id="KW-0472">Membrane</keyword>
<dbReference type="AlphaFoldDB" id="A0A0W0YGD5"/>
<name>A0A0W0YGD5_9GAMM</name>
<evidence type="ECO:0000313" key="3">
    <source>
        <dbReference type="EMBL" id="KTD56024.1"/>
    </source>
</evidence>
<reference evidence="3 4" key="1">
    <citation type="submission" date="2015-11" db="EMBL/GenBank/DDBJ databases">
        <title>Genomic analysis of 38 Legionella species identifies large and diverse effector repertoires.</title>
        <authorList>
            <person name="Burstein D."/>
            <person name="Amaro F."/>
            <person name="Zusman T."/>
            <person name="Lifshitz Z."/>
            <person name="Cohen O."/>
            <person name="Gilbert J.A."/>
            <person name="Pupko T."/>
            <person name="Shuman H.A."/>
            <person name="Segal G."/>
        </authorList>
    </citation>
    <scope>NUCLEOTIDE SEQUENCE [LARGE SCALE GENOMIC DNA]</scope>
    <source>
        <strain evidence="3 4">Mt.St.Helens-4</strain>
    </source>
</reference>
<accession>A0A0W0YGD5</accession>
<gene>
    <name evidence="3" type="ORF">Lsai_2154</name>
</gene>
<keyword evidence="2" id="KW-1133">Transmembrane helix</keyword>
<dbReference type="OrthoDB" id="5650793at2"/>
<dbReference type="EMBL" id="LNYV01000034">
    <property type="protein sequence ID" value="KTD56024.1"/>
    <property type="molecule type" value="Genomic_DNA"/>
</dbReference>
<keyword evidence="2" id="KW-0812">Transmembrane</keyword>
<protein>
    <submittedName>
        <fullName evidence="3">Uncharacterized protein</fullName>
    </submittedName>
</protein>
<comment type="caution">
    <text evidence="3">The sequence shown here is derived from an EMBL/GenBank/DDBJ whole genome shotgun (WGS) entry which is preliminary data.</text>
</comment>
<evidence type="ECO:0000256" key="1">
    <source>
        <dbReference type="SAM" id="MobiDB-lite"/>
    </source>
</evidence>
<dbReference type="RefSeq" id="WP_027271776.1">
    <property type="nucleotide sequence ID" value="NZ_CAAAJE010000024.1"/>
</dbReference>
<dbReference type="STRING" id="28087.Lsai_2154"/>